<dbReference type="EMBL" id="CP046566">
    <property type="protein sequence ID" value="QGW30107.1"/>
    <property type="molecule type" value="Genomic_DNA"/>
</dbReference>
<comment type="function">
    <text evidence="5">Part of the twin-arginine translocation (Tat) system that transports large folded proteins containing a characteristic twin-arginine motif in their signal peptide across membranes.</text>
</comment>
<keyword evidence="3 5" id="KW-1133">Transmembrane helix</keyword>
<feature type="transmembrane region" description="Helical" evidence="5">
    <location>
        <begin position="181"/>
        <end position="203"/>
    </location>
</feature>
<dbReference type="HAMAP" id="MF_00902">
    <property type="entry name" value="TatC"/>
    <property type="match status" value="1"/>
</dbReference>
<gene>
    <name evidence="5 6" type="primary">tatC</name>
    <name evidence="6" type="ORF">GLV81_17160</name>
</gene>
<organism evidence="6 7">
    <name type="scientific">Phnomibacter ginsenosidimutans</name>
    <dbReference type="NCBI Taxonomy" id="2676868"/>
    <lineage>
        <taxon>Bacteria</taxon>
        <taxon>Pseudomonadati</taxon>
        <taxon>Bacteroidota</taxon>
        <taxon>Chitinophagia</taxon>
        <taxon>Chitinophagales</taxon>
        <taxon>Chitinophagaceae</taxon>
        <taxon>Phnomibacter</taxon>
    </lineage>
</organism>
<keyword evidence="5" id="KW-0653">Protein transport</keyword>
<sequence length="270" mass="30428">MSFIDHLEELRWHIMRSVIAVLVGAITVFVYIDEVMDVIIFGPIEKGFVTYSWLCEMGQKMGIGDSLCLPTPNIQMQTTTFGGQFVSSITIAFVCGIIVAFPYIFWEVWRFIKPALKPAELKATRGAIFWVTLFFMLGVAFGYFLLAPFTFSFLANYTIGTKNIIETRPALNDYIDNLVDITVGAGLAFELPVVSFVLTRIGLITPRFLREYRKYAYVGLLVIAAVITPSPDLSSQLLVVFPLILLYEFSVIVSARISKKIIAEEEKEWS</sequence>
<dbReference type="PANTHER" id="PTHR30371:SF0">
    <property type="entry name" value="SEC-INDEPENDENT PROTEIN TRANSLOCASE PROTEIN TATC, CHLOROPLASTIC-RELATED"/>
    <property type="match status" value="1"/>
</dbReference>
<evidence type="ECO:0000256" key="3">
    <source>
        <dbReference type="ARBA" id="ARBA00022989"/>
    </source>
</evidence>
<protein>
    <recommendedName>
        <fullName evidence="5">Sec-independent protein translocase protein TatC</fullName>
    </recommendedName>
</protein>
<keyword evidence="5" id="KW-1003">Cell membrane</keyword>
<dbReference type="AlphaFoldDB" id="A0A6I6GBK3"/>
<feature type="transmembrane region" description="Helical" evidence="5">
    <location>
        <begin position="215"/>
        <end position="231"/>
    </location>
</feature>
<keyword evidence="5" id="KW-0811">Translocation</keyword>
<dbReference type="GO" id="GO:0043953">
    <property type="term" value="P:protein transport by the Tat complex"/>
    <property type="evidence" value="ECO:0007669"/>
    <property type="project" value="UniProtKB-UniRule"/>
</dbReference>
<dbReference type="PANTHER" id="PTHR30371">
    <property type="entry name" value="SEC-INDEPENDENT PROTEIN TRANSLOCASE PROTEIN TATC"/>
    <property type="match status" value="1"/>
</dbReference>
<keyword evidence="2 5" id="KW-0812">Transmembrane</keyword>
<feature type="transmembrane region" description="Helical" evidence="5">
    <location>
        <begin position="85"/>
        <end position="106"/>
    </location>
</feature>
<evidence type="ECO:0000256" key="4">
    <source>
        <dbReference type="ARBA" id="ARBA00023136"/>
    </source>
</evidence>
<comment type="subcellular location">
    <subcellularLocation>
        <location evidence="5">Cell membrane</location>
        <topology evidence="5">Multi-pass membrane protein</topology>
    </subcellularLocation>
    <subcellularLocation>
        <location evidence="1">Membrane</location>
        <topology evidence="1">Multi-pass membrane protein</topology>
    </subcellularLocation>
</comment>
<dbReference type="Pfam" id="PF00902">
    <property type="entry name" value="TatC"/>
    <property type="match status" value="1"/>
</dbReference>
<keyword evidence="4 5" id="KW-0472">Membrane</keyword>
<evidence type="ECO:0000313" key="6">
    <source>
        <dbReference type="EMBL" id="QGW30107.1"/>
    </source>
</evidence>
<dbReference type="NCBIfam" id="TIGR00945">
    <property type="entry name" value="tatC"/>
    <property type="match status" value="1"/>
</dbReference>
<keyword evidence="5" id="KW-0813">Transport</keyword>
<comment type="similarity">
    <text evidence="5">Belongs to the TatC family.</text>
</comment>
<reference evidence="6 7" key="1">
    <citation type="submission" date="2019-11" db="EMBL/GenBank/DDBJ databases">
        <authorList>
            <person name="Im W.T."/>
        </authorList>
    </citation>
    <scope>NUCLEOTIDE SEQUENCE [LARGE SCALE GENOMIC DNA]</scope>
    <source>
        <strain evidence="6 7">SB-02</strain>
    </source>
</reference>
<keyword evidence="7" id="KW-1185">Reference proteome</keyword>
<name>A0A6I6GBK3_9BACT</name>
<evidence type="ECO:0000256" key="2">
    <source>
        <dbReference type="ARBA" id="ARBA00022692"/>
    </source>
</evidence>
<dbReference type="GO" id="GO:0009977">
    <property type="term" value="F:proton motive force dependent protein transmembrane transporter activity"/>
    <property type="evidence" value="ECO:0007669"/>
    <property type="project" value="TreeGrafter"/>
</dbReference>
<feature type="transmembrane region" description="Helical" evidence="5">
    <location>
        <begin position="12"/>
        <end position="32"/>
    </location>
</feature>
<comment type="subunit">
    <text evidence="5">Forms a complex with TatA.</text>
</comment>
<dbReference type="PRINTS" id="PR01840">
    <property type="entry name" value="TATCFAMILY"/>
</dbReference>
<dbReference type="InterPro" id="IPR002033">
    <property type="entry name" value="TatC"/>
</dbReference>
<evidence type="ECO:0000256" key="5">
    <source>
        <dbReference type="HAMAP-Rule" id="MF_00902"/>
    </source>
</evidence>
<feature type="transmembrane region" description="Helical" evidence="5">
    <location>
        <begin position="127"/>
        <end position="146"/>
    </location>
</feature>
<dbReference type="KEGG" id="fls:GLV81_17160"/>
<accession>A0A6I6GBK3</accession>
<dbReference type="Proteomes" id="UP000426027">
    <property type="component" value="Chromosome"/>
</dbReference>
<dbReference type="GO" id="GO:0065002">
    <property type="term" value="P:intracellular protein transmembrane transport"/>
    <property type="evidence" value="ECO:0007669"/>
    <property type="project" value="TreeGrafter"/>
</dbReference>
<dbReference type="GO" id="GO:0033281">
    <property type="term" value="C:TAT protein transport complex"/>
    <property type="evidence" value="ECO:0007669"/>
    <property type="project" value="UniProtKB-UniRule"/>
</dbReference>
<proteinExistence type="inferred from homology"/>
<evidence type="ECO:0000256" key="1">
    <source>
        <dbReference type="ARBA" id="ARBA00004141"/>
    </source>
</evidence>
<evidence type="ECO:0000313" key="7">
    <source>
        <dbReference type="Proteomes" id="UP000426027"/>
    </source>
</evidence>
<feature type="transmembrane region" description="Helical" evidence="5">
    <location>
        <begin position="237"/>
        <end position="257"/>
    </location>
</feature>